<dbReference type="RefSeq" id="WP_188523385.1">
    <property type="nucleotide sequence ID" value="NZ_BMDG01000005.1"/>
</dbReference>
<reference evidence="4" key="1">
    <citation type="journal article" date="2019" name="Int. J. Syst. Evol. Microbiol.">
        <title>The Global Catalogue of Microorganisms (GCM) 10K type strain sequencing project: providing services to taxonomists for standard genome sequencing and annotation.</title>
        <authorList>
            <consortium name="The Broad Institute Genomics Platform"/>
            <consortium name="The Broad Institute Genome Sequencing Center for Infectious Disease"/>
            <person name="Wu L."/>
            <person name="Ma J."/>
        </authorList>
    </citation>
    <scope>NUCLEOTIDE SEQUENCE [LARGE SCALE GENOMIC DNA]</scope>
    <source>
        <strain evidence="4">CCM 8653</strain>
    </source>
</reference>
<sequence>MPRTSRSGAARAQRRPGRRHPGSREAPTLPAGAVAIDTGSASVERDPDRPHLVTLHVNGVPSSALDLDDPGFLAFEYMQQMAAVLAAMPGGPLRVLHLGAAGCALARHVEHERPGSRQLGVDIDARLLALVREWFDLPRSPALRLRADDAGRALASVRPASFDVVVRDVFAGDRTPDHLADAAFAHAAHRALRPGGVLLANCADRPPLSLARREVATLAGVFGADAADAGRLAAVAEPGVLKGRRYGNVVLAAVRAPAGDADPGPEGDPADATDGRGAPVDAEPGLDLAAPAVVRALRSLAVPAQLLAGGDVTRFAGLPAPSAGH</sequence>
<dbReference type="EMBL" id="BMDG01000005">
    <property type="protein sequence ID" value="GGI07901.1"/>
    <property type="molecule type" value="Genomic_DNA"/>
</dbReference>
<dbReference type="NCBIfam" id="NF037959">
    <property type="entry name" value="MFS_SpdSyn"/>
    <property type="match status" value="1"/>
</dbReference>
<evidence type="ECO:0000313" key="4">
    <source>
        <dbReference type="Proteomes" id="UP000632535"/>
    </source>
</evidence>
<evidence type="ECO:0000256" key="2">
    <source>
        <dbReference type="SAM" id="MobiDB-lite"/>
    </source>
</evidence>
<comment type="caution">
    <text evidence="3">The sequence shown here is derived from an EMBL/GenBank/DDBJ whole genome shotgun (WGS) entry which is preliminary data.</text>
</comment>
<evidence type="ECO:0000313" key="3">
    <source>
        <dbReference type="EMBL" id="GGI07901.1"/>
    </source>
</evidence>
<evidence type="ECO:0000256" key="1">
    <source>
        <dbReference type="ARBA" id="ARBA00023115"/>
    </source>
</evidence>
<gene>
    <name evidence="3" type="ORF">GCM10007368_18490</name>
</gene>
<dbReference type="CDD" id="cd02440">
    <property type="entry name" value="AdoMet_MTases"/>
    <property type="match status" value="1"/>
</dbReference>
<accession>A0ABQ2B8A4</accession>
<dbReference type="PANTHER" id="PTHR43317">
    <property type="entry name" value="THERMOSPERMINE SYNTHASE ACAULIS5"/>
    <property type="match status" value="1"/>
</dbReference>
<organism evidence="3 4">
    <name type="scientific">Isoptericola cucumis</name>
    <dbReference type="NCBI Taxonomy" id="1776856"/>
    <lineage>
        <taxon>Bacteria</taxon>
        <taxon>Bacillati</taxon>
        <taxon>Actinomycetota</taxon>
        <taxon>Actinomycetes</taxon>
        <taxon>Micrococcales</taxon>
        <taxon>Promicromonosporaceae</taxon>
        <taxon>Isoptericola</taxon>
    </lineage>
</organism>
<dbReference type="SUPFAM" id="SSF53335">
    <property type="entry name" value="S-adenosyl-L-methionine-dependent methyltransferases"/>
    <property type="match status" value="1"/>
</dbReference>
<dbReference type="PANTHER" id="PTHR43317:SF1">
    <property type="entry name" value="THERMOSPERMINE SYNTHASE ACAULIS5"/>
    <property type="match status" value="1"/>
</dbReference>
<feature type="compositionally biased region" description="Low complexity" evidence="2">
    <location>
        <begin position="1"/>
        <end position="11"/>
    </location>
</feature>
<keyword evidence="4" id="KW-1185">Reference proteome</keyword>
<feature type="region of interest" description="Disordered" evidence="2">
    <location>
        <begin position="1"/>
        <end position="33"/>
    </location>
</feature>
<evidence type="ECO:0008006" key="5">
    <source>
        <dbReference type="Google" id="ProtNLM"/>
    </source>
</evidence>
<feature type="compositionally biased region" description="Basic residues" evidence="2">
    <location>
        <begin position="12"/>
        <end position="21"/>
    </location>
</feature>
<name>A0ABQ2B8A4_9MICO</name>
<protein>
    <recommendedName>
        <fullName evidence="5">Methyltransferase type 11</fullName>
    </recommendedName>
</protein>
<keyword evidence="1" id="KW-0620">Polyamine biosynthesis</keyword>
<feature type="region of interest" description="Disordered" evidence="2">
    <location>
        <begin position="257"/>
        <end position="284"/>
    </location>
</feature>
<dbReference type="Gene3D" id="3.40.50.150">
    <property type="entry name" value="Vaccinia Virus protein VP39"/>
    <property type="match status" value="1"/>
</dbReference>
<proteinExistence type="predicted"/>
<dbReference type="Proteomes" id="UP000632535">
    <property type="component" value="Unassembled WGS sequence"/>
</dbReference>
<dbReference type="InterPro" id="IPR029063">
    <property type="entry name" value="SAM-dependent_MTases_sf"/>
</dbReference>